<evidence type="ECO:0000256" key="1">
    <source>
        <dbReference type="ARBA" id="ARBA00004123"/>
    </source>
</evidence>
<dbReference type="Gene3D" id="3.40.1810.10">
    <property type="entry name" value="Transcription factor, MADS-box"/>
    <property type="match status" value="1"/>
</dbReference>
<evidence type="ECO:0000259" key="7">
    <source>
        <dbReference type="PROSITE" id="PS50066"/>
    </source>
</evidence>
<dbReference type="GO" id="GO:0046983">
    <property type="term" value="F:protein dimerization activity"/>
    <property type="evidence" value="ECO:0007669"/>
    <property type="project" value="InterPro"/>
</dbReference>
<organism evidence="9 10">
    <name type="scientific">Medicago truncatula</name>
    <name type="common">Barrel medic</name>
    <name type="synonym">Medicago tribuloides</name>
    <dbReference type="NCBI Taxonomy" id="3880"/>
    <lineage>
        <taxon>Eukaryota</taxon>
        <taxon>Viridiplantae</taxon>
        <taxon>Streptophyta</taxon>
        <taxon>Embryophyta</taxon>
        <taxon>Tracheophyta</taxon>
        <taxon>Spermatophyta</taxon>
        <taxon>Magnoliopsida</taxon>
        <taxon>eudicotyledons</taxon>
        <taxon>Gunneridae</taxon>
        <taxon>Pentapetalae</taxon>
        <taxon>rosids</taxon>
        <taxon>fabids</taxon>
        <taxon>Fabales</taxon>
        <taxon>Fabaceae</taxon>
        <taxon>Papilionoideae</taxon>
        <taxon>50 kb inversion clade</taxon>
        <taxon>NPAAA clade</taxon>
        <taxon>Hologalegina</taxon>
        <taxon>IRL clade</taxon>
        <taxon>Trifolieae</taxon>
        <taxon>Medicago</taxon>
    </lineage>
</organism>
<evidence type="ECO:0000256" key="2">
    <source>
        <dbReference type="ARBA" id="ARBA00023015"/>
    </source>
</evidence>
<keyword evidence="3" id="KW-0238">DNA-binding</keyword>
<protein>
    <submittedName>
        <fullName evidence="9">Putative transcription factor MADS-MIKC family</fullName>
    </submittedName>
</protein>
<dbReference type="Gramene" id="rna25228">
    <property type="protein sequence ID" value="RHN62633.1"/>
    <property type="gene ID" value="gene25228"/>
</dbReference>
<dbReference type="InterPro" id="IPR050142">
    <property type="entry name" value="MADS-box/MEF2_TF"/>
</dbReference>
<dbReference type="InterPro" id="IPR036879">
    <property type="entry name" value="TF_MADSbox_sf"/>
</dbReference>
<evidence type="ECO:0000256" key="3">
    <source>
        <dbReference type="ARBA" id="ARBA00023125"/>
    </source>
</evidence>
<dbReference type="GO" id="GO:0003700">
    <property type="term" value="F:DNA-binding transcription factor activity"/>
    <property type="evidence" value="ECO:0007669"/>
    <property type="project" value="InterPro"/>
</dbReference>
<evidence type="ECO:0000256" key="4">
    <source>
        <dbReference type="ARBA" id="ARBA00023163"/>
    </source>
</evidence>
<keyword evidence="2" id="KW-0805">Transcription regulation</keyword>
<dbReference type="InterPro" id="IPR002100">
    <property type="entry name" value="TF_MADSbox"/>
</dbReference>
<dbReference type="AlphaFoldDB" id="A0A396ICW3"/>
<gene>
    <name evidence="9" type="ORF">MtrunA17_Chr4g0049541</name>
</gene>
<keyword evidence="6" id="KW-0175">Coiled coil</keyword>
<dbReference type="InterPro" id="IPR033896">
    <property type="entry name" value="MEF2-like_N"/>
</dbReference>
<feature type="coiled-coil region" evidence="6">
    <location>
        <begin position="86"/>
        <end position="113"/>
    </location>
</feature>
<dbReference type="SMART" id="SM00432">
    <property type="entry name" value="MADS"/>
    <property type="match status" value="1"/>
</dbReference>
<dbReference type="Pfam" id="PF00319">
    <property type="entry name" value="SRF-TF"/>
    <property type="match status" value="1"/>
</dbReference>
<evidence type="ECO:0000313" key="10">
    <source>
        <dbReference type="Proteomes" id="UP000265566"/>
    </source>
</evidence>
<dbReference type="GO" id="GO:0000977">
    <property type="term" value="F:RNA polymerase II transcription regulatory region sequence-specific DNA binding"/>
    <property type="evidence" value="ECO:0007669"/>
    <property type="project" value="InterPro"/>
</dbReference>
<evidence type="ECO:0000256" key="5">
    <source>
        <dbReference type="ARBA" id="ARBA00023242"/>
    </source>
</evidence>
<proteinExistence type="predicted"/>
<keyword evidence="4" id="KW-0804">Transcription</keyword>
<dbReference type="Proteomes" id="UP000265566">
    <property type="component" value="Chromosome 4"/>
</dbReference>
<dbReference type="PRINTS" id="PR00404">
    <property type="entry name" value="MADSDOMAIN"/>
</dbReference>
<dbReference type="GO" id="GO:0005634">
    <property type="term" value="C:nucleus"/>
    <property type="evidence" value="ECO:0007669"/>
    <property type="project" value="UniProtKB-SubCell"/>
</dbReference>
<dbReference type="PROSITE" id="PS50066">
    <property type="entry name" value="MADS_BOX_2"/>
    <property type="match status" value="1"/>
</dbReference>
<sequence>MGRGKIVIRRIENLTSRQVTFSKRRKGLMKKAKELSILCDAQVGLILFSSTHKLYDYASSSMQSVIERYNKLVEDHHQAMDPTLELKFWQREAASLRQQLQHLNDSQRQLMGQELSGLDLNELQHLESQLEMSLKSIRTRKGLIFSDEINELLKKGSLSSQENEDLHKKIDLIGEKNAELEKVIGVRRREYATSNASHSTISYGHDMHDESISLQLRQPQPRQ</sequence>
<dbReference type="Pfam" id="PF01486">
    <property type="entry name" value="K-box"/>
    <property type="match status" value="1"/>
</dbReference>
<dbReference type="PROSITE" id="PS51297">
    <property type="entry name" value="K_BOX"/>
    <property type="match status" value="1"/>
</dbReference>
<accession>A0A396ICW3</accession>
<keyword evidence="5" id="KW-0539">Nucleus</keyword>
<dbReference type="PANTHER" id="PTHR48019">
    <property type="entry name" value="SERUM RESPONSE FACTOR HOMOLOG"/>
    <property type="match status" value="1"/>
</dbReference>
<dbReference type="InterPro" id="IPR002487">
    <property type="entry name" value="TF_Kbox"/>
</dbReference>
<dbReference type="PROSITE" id="PS00350">
    <property type="entry name" value="MADS_BOX_1"/>
    <property type="match status" value="1"/>
</dbReference>
<comment type="caution">
    <text evidence="9">The sequence shown here is derived from an EMBL/GenBank/DDBJ whole genome shotgun (WGS) entry which is preliminary data.</text>
</comment>
<dbReference type="SUPFAM" id="SSF55455">
    <property type="entry name" value="SRF-like"/>
    <property type="match status" value="1"/>
</dbReference>
<evidence type="ECO:0000256" key="6">
    <source>
        <dbReference type="SAM" id="Coils"/>
    </source>
</evidence>
<feature type="domain" description="K-box" evidence="8">
    <location>
        <begin position="86"/>
        <end position="176"/>
    </location>
</feature>
<feature type="domain" description="MADS-box" evidence="7">
    <location>
        <begin position="1"/>
        <end position="61"/>
    </location>
</feature>
<evidence type="ECO:0000313" key="9">
    <source>
        <dbReference type="EMBL" id="RHN62633.1"/>
    </source>
</evidence>
<evidence type="ECO:0000259" key="8">
    <source>
        <dbReference type="PROSITE" id="PS51297"/>
    </source>
</evidence>
<comment type="subcellular location">
    <subcellularLocation>
        <location evidence="1">Nucleus</location>
    </subcellularLocation>
</comment>
<dbReference type="EMBL" id="PSQE01000004">
    <property type="protein sequence ID" value="RHN62633.1"/>
    <property type="molecule type" value="Genomic_DNA"/>
</dbReference>
<dbReference type="CDD" id="cd00265">
    <property type="entry name" value="MADS_MEF2_like"/>
    <property type="match status" value="1"/>
</dbReference>
<name>A0A396ICW3_MEDTR</name>
<reference evidence="10" key="1">
    <citation type="journal article" date="2018" name="Nat. Plants">
        <title>Whole-genome landscape of Medicago truncatula symbiotic genes.</title>
        <authorList>
            <person name="Pecrix Y."/>
            <person name="Staton S.E."/>
            <person name="Sallet E."/>
            <person name="Lelandais-Briere C."/>
            <person name="Moreau S."/>
            <person name="Carrere S."/>
            <person name="Blein T."/>
            <person name="Jardinaud M.F."/>
            <person name="Latrasse D."/>
            <person name="Zouine M."/>
            <person name="Zahm M."/>
            <person name="Kreplak J."/>
            <person name="Mayjonade B."/>
            <person name="Satge C."/>
            <person name="Perez M."/>
            <person name="Cauet S."/>
            <person name="Marande W."/>
            <person name="Chantry-Darmon C."/>
            <person name="Lopez-Roques C."/>
            <person name="Bouchez O."/>
            <person name="Berard A."/>
            <person name="Debelle F."/>
            <person name="Munos S."/>
            <person name="Bendahmane A."/>
            <person name="Berges H."/>
            <person name="Niebel A."/>
            <person name="Buitink J."/>
            <person name="Frugier F."/>
            <person name="Benhamed M."/>
            <person name="Crespi M."/>
            <person name="Gouzy J."/>
            <person name="Gamas P."/>
        </authorList>
    </citation>
    <scope>NUCLEOTIDE SEQUENCE [LARGE SCALE GENOMIC DNA]</scope>
    <source>
        <strain evidence="10">cv. Jemalong A17</strain>
    </source>
</reference>
<dbReference type="OrthoDB" id="1898716at2759"/>
<dbReference type="GO" id="GO:0045944">
    <property type="term" value="P:positive regulation of transcription by RNA polymerase II"/>
    <property type="evidence" value="ECO:0007669"/>
    <property type="project" value="InterPro"/>
</dbReference>